<evidence type="ECO:0000259" key="6">
    <source>
        <dbReference type="Pfam" id="PF13833"/>
    </source>
</evidence>
<dbReference type="PROSITE" id="PS00018">
    <property type="entry name" value="EF_HAND_1"/>
    <property type="match status" value="1"/>
</dbReference>
<evidence type="ECO:0000256" key="2">
    <source>
        <dbReference type="ARBA" id="ARBA00022490"/>
    </source>
</evidence>
<dbReference type="SUPFAM" id="SSF47473">
    <property type="entry name" value="EF-hand"/>
    <property type="match status" value="1"/>
</dbReference>
<dbReference type="PANTHER" id="PTHR46212">
    <property type="entry name" value="PEFLIN"/>
    <property type="match status" value="1"/>
</dbReference>
<gene>
    <name evidence="7" type="ORF">TRSC58_00517</name>
</gene>
<protein>
    <submittedName>
        <fullName evidence="7">Programmed cell death 6 protein</fullName>
    </submittedName>
</protein>
<dbReference type="GO" id="GO:0048306">
    <property type="term" value="F:calcium-dependent protein binding"/>
    <property type="evidence" value="ECO:0007669"/>
    <property type="project" value="UniProtKB-ARBA"/>
</dbReference>
<dbReference type="Pfam" id="PF13833">
    <property type="entry name" value="EF-hand_8"/>
    <property type="match status" value="2"/>
</dbReference>
<keyword evidence="5" id="KW-0106">Calcium</keyword>
<dbReference type="AlphaFoldDB" id="A0A061JCA0"/>
<accession>A0A061JCA0</accession>
<keyword evidence="8" id="KW-1185">Reference proteome</keyword>
<evidence type="ECO:0000313" key="7">
    <source>
        <dbReference type="EMBL" id="ESL11726.1"/>
    </source>
</evidence>
<evidence type="ECO:0000256" key="4">
    <source>
        <dbReference type="ARBA" id="ARBA00022737"/>
    </source>
</evidence>
<dbReference type="PANTHER" id="PTHR46212:SF3">
    <property type="entry name" value="GH27120P"/>
    <property type="match status" value="1"/>
</dbReference>
<sequence length="181" mass="20688">MQPPPMQPIQRPPLDTEQDALQWFQMVSRSSGGRIGVPTLNSALSVGRHSFSYATTERLLSMFDFDVDGMLNLTEFLEFQRYFQTMCNGFNQRDTSRNNRLEGDEVRAALSARAYQICDEVFQDLMRHFDRRRQGALGLDDYIEMSLFVAKVNDIFQAESQGKATATFDFGTFLRAGVFLV</sequence>
<proteinExistence type="predicted"/>
<name>A0A061JCA0_TRYRA</name>
<evidence type="ECO:0000313" key="8">
    <source>
        <dbReference type="Proteomes" id="UP000031737"/>
    </source>
</evidence>
<keyword evidence="2" id="KW-0963">Cytoplasm</keyword>
<dbReference type="InterPro" id="IPR011992">
    <property type="entry name" value="EF-hand-dom_pair"/>
</dbReference>
<keyword evidence="3" id="KW-0479">Metal-binding</keyword>
<dbReference type="Gene3D" id="1.10.238.10">
    <property type="entry name" value="EF-hand"/>
    <property type="match status" value="1"/>
</dbReference>
<reference evidence="7 8" key="1">
    <citation type="submission" date="2013-07" db="EMBL/GenBank/DDBJ databases">
        <authorList>
            <person name="Stoco P.H."/>
            <person name="Wagner G."/>
            <person name="Gerber A."/>
            <person name="Zaha A."/>
            <person name="Thompson C."/>
            <person name="Bartholomeu D.C."/>
            <person name="Luckemeyer D.D."/>
            <person name="Bahia D."/>
            <person name="Loreto E."/>
            <person name="Prestes E.B."/>
            <person name="Lima F.M."/>
            <person name="Rodrigues-Luiz G."/>
            <person name="Vallejo G.A."/>
            <person name="Filho J.F."/>
            <person name="Monteiro K.M."/>
            <person name="Tyler K.M."/>
            <person name="de Almeida L.G."/>
            <person name="Ortiz M.F."/>
            <person name="Siervo M.A."/>
            <person name="de Moraes M.H."/>
            <person name="Cunha O.L."/>
            <person name="Mendonca-Neto R."/>
            <person name="Silva R."/>
            <person name="Teixeira S.M."/>
            <person name="Murta S.M."/>
            <person name="Sincero T.C."/>
            <person name="Mendes T.A."/>
            <person name="Urmenyi T.P."/>
            <person name="Silva V.G."/>
            <person name="da Rocha W.D."/>
            <person name="Andersson B."/>
            <person name="Romanha A.J."/>
            <person name="Steindel M."/>
            <person name="de Vasconcelos A.T."/>
            <person name="Grisard E.C."/>
        </authorList>
    </citation>
    <scope>NUCLEOTIDE SEQUENCE [LARGE SCALE GENOMIC DNA]</scope>
    <source>
        <strain evidence="7 8">SC58</strain>
    </source>
</reference>
<dbReference type="CDD" id="cd16185">
    <property type="entry name" value="EFh_PEF_ALG-2_like"/>
    <property type="match status" value="1"/>
</dbReference>
<keyword evidence="4" id="KW-0677">Repeat</keyword>
<evidence type="ECO:0000256" key="5">
    <source>
        <dbReference type="ARBA" id="ARBA00022837"/>
    </source>
</evidence>
<dbReference type="Proteomes" id="UP000031737">
    <property type="component" value="Unassembled WGS sequence"/>
</dbReference>
<evidence type="ECO:0000256" key="1">
    <source>
        <dbReference type="ARBA" id="ARBA00004496"/>
    </source>
</evidence>
<comment type="caution">
    <text evidence="7">The sequence shown here is derived from an EMBL/GenBank/DDBJ whole genome shotgun (WGS) entry which is preliminary data.</text>
</comment>
<feature type="domain" description="EF-hand" evidence="6">
    <location>
        <begin position="31"/>
        <end position="79"/>
    </location>
</feature>
<dbReference type="OrthoDB" id="186625at2759"/>
<dbReference type="GO" id="GO:0005509">
    <property type="term" value="F:calcium ion binding"/>
    <property type="evidence" value="ECO:0007669"/>
    <property type="project" value="InterPro"/>
</dbReference>
<comment type="subcellular location">
    <subcellularLocation>
        <location evidence="1">Cytoplasm</location>
    </subcellularLocation>
</comment>
<organism evidence="7 8">
    <name type="scientific">Trypanosoma rangeli SC58</name>
    <dbReference type="NCBI Taxonomy" id="429131"/>
    <lineage>
        <taxon>Eukaryota</taxon>
        <taxon>Discoba</taxon>
        <taxon>Euglenozoa</taxon>
        <taxon>Kinetoplastea</taxon>
        <taxon>Metakinetoplastina</taxon>
        <taxon>Trypanosomatida</taxon>
        <taxon>Trypanosomatidae</taxon>
        <taxon>Trypanosoma</taxon>
        <taxon>Herpetosoma</taxon>
    </lineage>
</organism>
<dbReference type="VEuPathDB" id="TriTrypDB:TRSC58_00517"/>
<dbReference type="InterPro" id="IPR002048">
    <property type="entry name" value="EF_hand_dom"/>
</dbReference>
<dbReference type="EMBL" id="AUPL01000517">
    <property type="protein sequence ID" value="ESL11726.1"/>
    <property type="molecule type" value="Genomic_DNA"/>
</dbReference>
<evidence type="ECO:0000256" key="3">
    <source>
        <dbReference type="ARBA" id="ARBA00022723"/>
    </source>
</evidence>
<feature type="domain" description="EF-hand" evidence="6">
    <location>
        <begin position="117"/>
        <end position="145"/>
    </location>
</feature>
<dbReference type="InterPro" id="IPR018247">
    <property type="entry name" value="EF_Hand_1_Ca_BS"/>
</dbReference>
<dbReference type="InterPro" id="IPR051426">
    <property type="entry name" value="Peflin/Sorcin_CaBP"/>
</dbReference>
<dbReference type="GO" id="GO:0005737">
    <property type="term" value="C:cytoplasm"/>
    <property type="evidence" value="ECO:0007669"/>
    <property type="project" value="UniProtKB-SubCell"/>
</dbReference>